<evidence type="ECO:0000313" key="1">
    <source>
        <dbReference type="EMBL" id="CAF1666886.1"/>
    </source>
</evidence>
<name>A0A816FY15_9BILA</name>
<evidence type="ECO:0000313" key="3">
    <source>
        <dbReference type="Proteomes" id="UP000663829"/>
    </source>
</evidence>
<dbReference type="EMBL" id="CAJNOQ010058850">
    <property type="protein sequence ID" value="CAF1666886.1"/>
    <property type="molecule type" value="Genomic_DNA"/>
</dbReference>
<protein>
    <submittedName>
        <fullName evidence="1">Uncharacterized protein</fullName>
    </submittedName>
</protein>
<dbReference type="AlphaFoldDB" id="A0A816FY15"/>
<dbReference type="Proteomes" id="UP000681722">
    <property type="component" value="Unassembled WGS sequence"/>
</dbReference>
<organism evidence="1 3">
    <name type="scientific">Didymodactylos carnosus</name>
    <dbReference type="NCBI Taxonomy" id="1234261"/>
    <lineage>
        <taxon>Eukaryota</taxon>
        <taxon>Metazoa</taxon>
        <taxon>Spiralia</taxon>
        <taxon>Gnathifera</taxon>
        <taxon>Rotifera</taxon>
        <taxon>Eurotatoria</taxon>
        <taxon>Bdelloidea</taxon>
        <taxon>Philodinida</taxon>
        <taxon>Philodinidae</taxon>
        <taxon>Didymodactylos</taxon>
    </lineage>
</organism>
<evidence type="ECO:0000313" key="2">
    <source>
        <dbReference type="EMBL" id="CAF4629001.1"/>
    </source>
</evidence>
<feature type="non-terminal residue" evidence="1">
    <location>
        <position position="116"/>
    </location>
</feature>
<keyword evidence="3" id="KW-1185">Reference proteome</keyword>
<reference evidence="1" key="1">
    <citation type="submission" date="2021-02" db="EMBL/GenBank/DDBJ databases">
        <authorList>
            <person name="Nowell W R."/>
        </authorList>
    </citation>
    <scope>NUCLEOTIDE SEQUENCE</scope>
</reference>
<comment type="caution">
    <text evidence="1">The sequence shown here is derived from an EMBL/GenBank/DDBJ whole genome shotgun (WGS) entry which is preliminary data.</text>
</comment>
<sequence>MGISCANARSVRTPTRMYADIIKTLPESEMSLPVVQISSISEKFMSGESMADETKYLSTPIFTSDDLLSDKPQQFCEDLYKKLKNLHSELLLLEDKENDDIEQEQQLLDQFPLFIL</sequence>
<gene>
    <name evidence="1" type="ORF">GPM918_LOCUS46176</name>
    <name evidence="2" type="ORF">SRO942_LOCUS49791</name>
</gene>
<proteinExistence type="predicted"/>
<dbReference type="Proteomes" id="UP000663829">
    <property type="component" value="Unassembled WGS sequence"/>
</dbReference>
<dbReference type="EMBL" id="CAJOBC010135975">
    <property type="protein sequence ID" value="CAF4629001.1"/>
    <property type="molecule type" value="Genomic_DNA"/>
</dbReference>
<accession>A0A816FY15</accession>